<feature type="region of interest" description="Disordered" evidence="2">
    <location>
        <begin position="297"/>
        <end position="370"/>
    </location>
</feature>
<feature type="compositionally biased region" description="Polar residues" evidence="2">
    <location>
        <begin position="508"/>
        <end position="518"/>
    </location>
</feature>
<name>A0A2P5WIR7_GOSBA</name>
<feature type="coiled-coil region" evidence="1">
    <location>
        <begin position="736"/>
        <end position="865"/>
    </location>
</feature>
<dbReference type="InterPro" id="IPR019448">
    <property type="entry name" value="NT-C2"/>
</dbReference>
<dbReference type="AlphaFoldDB" id="A0A2P5WIR7"/>
<feature type="coiled-coil region" evidence="1">
    <location>
        <begin position="1091"/>
        <end position="1132"/>
    </location>
</feature>
<feature type="compositionally biased region" description="Basic and acidic residues" evidence="2">
    <location>
        <begin position="520"/>
        <end position="543"/>
    </location>
</feature>
<dbReference type="Pfam" id="PF10358">
    <property type="entry name" value="NT-C2"/>
    <property type="match status" value="1"/>
</dbReference>
<evidence type="ECO:0000256" key="1">
    <source>
        <dbReference type="SAM" id="Coils"/>
    </source>
</evidence>
<feature type="coiled-coil region" evidence="1">
    <location>
        <begin position="480"/>
        <end position="507"/>
    </location>
</feature>
<feature type="compositionally biased region" description="Basic and acidic residues" evidence="2">
    <location>
        <begin position="360"/>
        <end position="370"/>
    </location>
</feature>
<dbReference type="PROSITE" id="PS51840">
    <property type="entry name" value="C2_NT"/>
    <property type="match status" value="1"/>
</dbReference>
<dbReference type="PANTHER" id="PTHR34452">
    <property type="entry name" value="MYOSIN HEAVY CHAIN-RELATED PROTEIN"/>
    <property type="match status" value="1"/>
</dbReference>
<evidence type="ECO:0000256" key="2">
    <source>
        <dbReference type="SAM" id="MobiDB-lite"/>
    </source>
</evidence>
<feature type="compositionally biased region" description="Basic and acidic residues" evidence="2">
    <location>
        <begin position="297"/>
        <end position="308"/>
    </location>
</feature>
<organism evidence="4 5">
    <name type="scientific">Gossypium barbadense</name>
    <name type="common">Sea Island cotton</name>
    <name type="synonym">Hibiscus barbadensis</name>
    <dbReference type="NCBI Taxonomy" id="3634"/>
    <lineage>
        <taxon>Eukaryota</taxon>
        <taxon>Viridiplantae</taxon>
        <taxon>Streptophyta</taxon>
        <taxon>Embryophyta</taxon>
        <taxon>Tracheophyta</taxon>
        <taxon>Spermatophyta</taxon>
        <taxon>Magnoliopsida</taxon>
        <taxon>eudicotyledons</taxon>
        <taxon>Gunneridae</taxon>
        <taxon>Pentapetalae</taxon>
        <taxon>rosids</taxon>
        <taxon>malvids</taxon>
        <taxon>Malvales</taxon>
        <taxon>Malvaceae</taxon>
        <taxon>Malvoideae</taxon>
        <taxon>Gossypium</taxon>
    </lineage>
</organism>
<keyword evidence="1" id="KW-0175">Coiled coil</keyword>
<feature type="domain" description="C2 NT-type" evidence="3">
    <location>
        <begin position="110"/>
        <end position="245"/>
    </location>
</feature>
<feature type="coiled-coil region" evidence="1">
    <location>
        <begin position="996"/>
        <end position="1048"/>
    </location>
</feature>
<feature type="region of interest" description="Disordered" evidence="2">
    <location>
        <begin position="964"/>
        <end position="984"/>
    </location>
</feature>
<accession>A0A2P5WIR7</accession>
<feature type="compositionally biased region" description="Low complexity" evidence="2">
    <location>
        <begin position="309"/>
        <end position="321"/>
    </location>
</feature>
<protein>
    <recommendedName>
        <fullName evidence="3">C2 NT-type domain-containing protein</fullName>
    </recommendedName>
</protein>
<gene>
    <name evidence="4" type="ORF">GOBAR_AA29699</name>
</gene>
<dbReference type="Proteomes" id="UP000239757">
    <property type="component" value="Unassembled WGS sequence"/>
</dbReference>
<evidence type="ECO:0000259" key="3">
    <source>
        <dbReference type="PROSITE" id="PS51840"/>
    </source>
</evidence>
<feature type="compositionally biased region" description="Basic and acidic residues" evidence="2">
    <location>
        <begin position="324"/>
        <end position="337"/>
    </location>
</feature>
<feature type="coiled-coil region" evidence="1">
    <location>
        <begin position="555"/>
        <end position="685"/>
    </location>
</feature>
<dbReference type="PANTHER" id="PTHR34452:SF7">
    <property type="entry name" value="MYOSIN HEAVY CHAIN-RELATED PROTEIN"/>
    <property type="match status" value="1"/>
</dbReference>
<sequence>MVLARVFGSVKGAMIIFIERQNGELMVKLRPQAIRLAVVVKPYRVEGGMGRQSLIDAIGFAFPRVVAFRLNLRHRDRASEWRVFSDNFQSSGRIPGFPAGFSEEMFKSVRWRSDKDRIKAVFKLQFHATQLAESKLQALMISVIPDDGGKPIKTLEKATVQDGNCRWENPLYETVKFVREPKTGKINERIYHFILSTGVGKGGSVGEVSVDFAVYAEANRTFTVSLPLNNSNSKAILHVSIQRLHENADQREVEETEDASFKLQERSLKAHLSNGYEDESIKKDLIEDASFSKTTHNVELRGNHKGSDGSDITISSSNSSSELDTPRELGMKDDNVKNEWSAGSDHGMSTEDSNSSQDNFPRENCQHGSDSEIEKLKNEINALSRQVDVSDMELQTLRKLIVKESKRGQDLSREVVTLKEERDALKLECNRLKAFQKQKNDAKLNYRLQFQNGDPWVLVQEIREELKYEKDLNSNLRLQLQKTQESNAELILAVQDLEEMLDAKNMEMPNTPNKSGSHGSAKELRGTISRSDRDENGYKRASEHLVKEHRGTKETSLLEQKVMDLNSELEIYKRDKDELEAQMEQLALDYEILKQENHDISYKLEQTRLREQLKIQYECPSSSATINELENQIECLQRELSKQSKEFSGSLATINELETHIRSLEEELEKQAKVFERDLGSVTQNKVEQEQRAIRAEEALQMTRLKNANTAEKLQEEFKKLSMQMASTFDANEKVATNALVEANELRLQRNQLEELLKKAKEELQSVTEDYEAKLCDLSNLVKLKSNQIEQMLEEIDDKSKQLEHQKKHVEEVSGAFSKEISRLKAEIDKLTTEKKCLCEQAEQMESLKLELEHTKALVQGTEEQMQSGNLERNNLVSAIALMKKEATKSEEELQRMRHFKEEKDASIESLLSELDTLKAQCDKLKHSVFEDEIEKEKLRKQVVQLKTDLKKKEDAFTGMEKKLKESNRRGVVSDGTRTPLRNNKSAVVPHSLKEVASLRETIKLLEGQIKLKEAALETSTNVFLEKEKDLQKKIDELENKLNEYNTGFCSYQLQKVFKDTKEVTSNVKACISKENGYAVPFVKSSDGGNHDELMAELTSLKERNKSMENELKDMQERYSDISLKFAEVEGERQQLVMTVRNLMNAKKS</sequence>
<dbReference type="EMBL" id="KZ667462">
    <property type="protein sequence ID" value="PPR90990.1"/>
    <property type="molecule type" value="Genomic_DNA"/>
</dbReference>
<dbReference type="OrthoDB" id="765176at2759"/>
<proteinExistence type="predicted"/>
<feature type="region of interest" description="Disordered" evidence="2">
    <location>
        <begin position="508"/>
        <end position="543"/>
    </location>
</feature>
<evidence type="ECO:0000313" key="4">
    <source>
        <dbReference type="EMBL" id="PPR90990.1"/>
    </source>
</evidence>
<reference evidence="4 5" key="1">
    <citation type="submission" date="2015-01" db="EMBL/GenBank/DDBJ databases">
        <title>Genome of allotetraploid Gossypium barbadense reveals genomic plasticity and fiber elongation in cotton evolution.</title>
        <authorList>
            <person name="Chen X."/>
            <person name="Liu X."/>
            <person name="Zhao B."/>
            <person name="Zheng H."/>
            <person name="Hu Y."/>
            <person name="Lu G."/>
            <person name="Yang C."/>
            <person name="Chen J."/>
            <person name="Shan C."/>
            <person name="Zhang L."/>
            <person name="Zhou Y."/>
            <person name="Wang L."/>
            <person name="Guo W."/>
            <person name="Bai Y."/>
            <person name="Ruan J."/>
            <person name="Shangguan X."/>
            <person name="Mao Y."/>
            <person name="Jiang J."/>
            <person name="Zhu Y."/>
            <person name="Lei J."/>
            <person name="Kang H."/>
            <person name="Chen S."/>
            <person name="He X."/>
            <person name="Wang R."/>
            <person name="Wang Y."/>
            <person name="Chen J."/>
            <person name="Wang L."/>
            <person name="Yu S."/>
            <person name="Wang B."/>
            <person name="Wei J."/>
            <person name="Song S."/>
            <person name="Lu X."/>
            <person name="Gao Z."/>
            <person name="Gu W."/>
            <person name="Deng X."/>
            <person name="Ma D."/>
            <person name="Wang S."/>
            <person name="Liang W."/>
            <person name="Fang L."/>
            <person name="Cai C."/>
            <person name="Zhu X."/>
            <person name="Zhou B."/>
            <person name="Zhang Y."/>
            <person name="Chen Z."/>
            <person name="Xu S."/>
            <person name="Zhu R."/>
            <person name="Wang S."/>
            <person name="Zhang T."/>
            <person name="Zhao G."/>
        </authorList>
    </citation>
    <scope>NUCLEOTIDE SEQUENCE [LARGE SCALE GENOMIC DNA]</scope>
    <source>
        <strain evidence="5">cv. Xinhai21</strain>
        <tissue evidence="4">Leaf</tissue>
    </source>
</reference>
<evidence type="ECO:0000313" key="5">
    <source>
        <dbReference type="Proteomes" id="UP000239757"/>
    </source>
</evidence>
<feature type="compositionally biased region" description="Polar residues" evidence="2">
    <location>
        <begin position="350"/>
        <end position="359"/>
    </location>
</feature>